<evidence type="ECO:0000313" key="2">
    <source>
        <dbReference type="Proteomes" id="UP000450457"/>
    </source>
</evidence>
<dbReference type="InterPro" id="IPR032811">
    <property type="entry name" value="Put_conjugal_transfer"/>
</dbReference>
<organism evidence="1 2">
    <name type="scientific">Halobacillus litoralis</name>
    <dbReference type="NCBI Taxonomy" id="45668"/>
    <lineage>
        <taxon>Bacteria</taxon>
        <taxon>Bacillati</taxon>
        <taxon>Bacillota</taxon>
        <taxon>Bacilli</taxon>
        <taxon>Bacillales</taxon>
        <taxon>Bacillaceae</taxon>
        <taxon>Halobacillus</taxon>
    </lineage>
</organism>
<gene>
    <name evidence="1" type="ORF">GLW00_20430</name>
</gene>
<proteinExistence type="predicted"/>
<dbReference type="OrthoDB" id="6077588at2"/>
<reference evidence="1 2" key="1">
    <citation type="submission" date="2019-11" db="EMBL/GenBank/DDBJ databases">
        <title>Genome sequences of 17 halophilic strains isolated from different environments.</title>
        <authorList>
            <person name="Furrow R.E."/>
        </authorList>
    </citation>
    <scope>NUCLEOTIDE SEQUENCE [LARGE SCALE GENOMIC DNA]</scope>
    <source>
        <strain evidence="1 2">SL-4</strain>
    </source>
</reference>
<comment type="caution">
    <text evidence="1">The sequence shown here is derived from an EMBL/GenBank/DDBJ whole genome shotgun (WGS) entry which is preliminary data.</text>
</comment>
<dbReference type="AlphaFoldDB" id="A0A845FH81"/>
<evidence type="ECO:0000313" key="1">
    <source>
        <dbReference type="EMBL" id="MYL73169.1"/>
    </source>
</evidence>
<dbReference type="EMBL" id="WMFA01000051">
    <property type="protein sequence ID" value="MYL73169.1"/>
    <property type="molecule type" value="Genomic_DNA"/>
</dbReference>
<accession>A0A845FH81</accession>
<dbReference type="Proteomes" id="UP000450457">
    <property type="component" value="Unassembled WGS sequence"/>
</dbReference>
<name>A0A845FH81_9BACI</name>
<protein>
    <submittedName>
        <fullName evidence="1">Conjugal transfer protein TraF</fullName>
    </submittedName>
</protein>
<dbReference type="Pfam" id="PF13729">
    <property type="entry name" value="TraF_2"/>
    <property type="match status" value="1"/>
</dbReference>
<feature type="non-terminal residue" evidence="1">
    <location>
        <position position="65"/>
    </location>
</feature>
<sequence length="65" mass="6795">MGGTGVAAARPSGAALFNPSLLAADHSGWNDGFSVTLPSVNARYAENEEVVDEIDEIQDTIDAFN</sequence>